<dbReference type="STRING" id="796604.A0A2X0PC39"/>
<evidence type="ECO:0000313" key="4">
    <source>
        <dbReference type="Proteomes" id="UP000249464"/>
    </source>
</evidence>
<feature type="region of interest" description="Disordered" evidence="1">
    <location>
        <begin position="503"/>
        <end position="555"/>
    </location>
</feature>
<feature type="compositionally biased region" description="Basic and acidic residues" evidence="1">
    <location>
        <begin position="503"/>
        <end position="523"/>
    </location>
</feature>
<reference evidence="3 4" key="1">
    <citation type="submission" date="2016-11" db="EMBL/GenBank/DDBJ databases">
        <authorList>
            <person name="Jaros S."/>
            <person name="Januszkiewicz K."/>
            <person name="Wedrychowicz H."/>
        </authorList>
    </citation>
    <scope>NUCLEOTIDE SEQUENCE [LARGE SCALE GENOMIC DNA]</scope>
</reference>
<gene>
    <name evidence="3" type="primary">BQ5605_C031g10996</name>
    <name evidence="3" type="ORF">BQ5605_C031G10996</name>
</gene>
<organism evidence="3 4">
    <name type="scientific">Microbotryum silenes-dioicae</name>
    <dbReference type="NCBI Taxonomy" id="796604"/>
    <lineage>
        <taxon>Eukaryota</taxon>
        <taxon>Fungi</taxon>
        <taxon>Dikarya</taxon>
        <taxon>Basidiomycota</taxon>
        <taxon>Pucciniomycotina</taxon>
        <taxon>Microbotryomycetes</taxon>
        <taxon>Microbotryales</taxon>
        <taxon>Microbotryaceae</taxon>
        <taxon>Microbotryum</taxon>
    </lineage>
</organism>
<keyword evidence="2" id="KW-0472">Membrane</keyword>
<keyword evidence="2" id="KW-1133">Transmembrane helix</keyword>
<sequence length="691" mass="78350">MAKVTSRQRRRSIEIAGSERPIRQVALDRWHLEPQTALQPGARRPVAALQDVILEKRTYNALFSFLSKRRVAYKVLDQAANLLFRASDPIFCNATPGCSETIHNWRIRVLEPLLGYMWSRCYKQKEGPPVEPDSCKVHFVTPETGQPPGIILVLVVGGVVVSRFLVLFERDMNFLMFGPQPNLFASKGRCKLHLEQDDPIPLDPTLRSHGAQAMLNKLAVLMESGVPECDPLTGTRSGQQPRFGLIVGTRMSVLAEAVQNPNNTQEVGYLLSSIQLVRRDFERTTGDLPFIFGKKSMTDLALAAMADSLTQPPTPSPEMVARLFGPPNIIDAQDWREVFEQGWTQDHDPELDAQIPLTVQVWEGEYFSVRAQLAHTQKPLRFFRRPRGRMWYPPYDGTNVFEAAKFKPVFKPSPPELEWRPKYKPSRRFGALPPELIAYLDCGLTNTPMKPKNMTYERLSASNFKDAKRLPVMYYPQLIAHGGACRVFGGVLSKAPSRRSELKKSNLASLRREESDRSTLADGKRRKLGTESNVPTARAEQTEPKASTHRRTRTKSGVIDYEEPVVLKLYENEDLESCIIESLFYEHVFPLLPSKARALLPRYYGTYRSRDGVAMMLVLGYGGRRIFGPDETEEICDKINAVFALFSELGIQHGDEDTRNALICDDESVCLIDWNHARLDFDPKYLRDPVR</sequence>
<evidence type="ECO:0000256" key="1">
    <source>
        <dbReference type="SAM" id="MobiDB-lite"/>
    </source>
</evidence>
<dbReference type="InterPro" id="IPR011009">
    <property type="entry name" value="Kinase-like_dom_sf"/>
</dbReference>
<keyword evidence="2" id="KW-0812">Transmembrane</keyword>
<keyword evidence="4" id="KW-1185">Reference proteome</keyword>
<protein>
    <submittedName>
        <fullName evidence="3">BQ5605_C031g10996 protein</fullName>
    </submittedName>
</protein>
<evidence type="ECO:0000313" key="3">
    <source>
        <dbReference type="EMBL" id="SGZ07154.1"/>
    </source>
</evidence>
<name>A0A2X0PC39_9BASI</name>
<accession>A0A2X0PC39</accession>
<evidence type="ECO:0000256" key="2">
    <source>
        <dbReference type="SAM" id="Phobius"/>
    </source>
</evidence>
<dbReference type="EMBL" id="FQNC01000068">
    <property type="protein sequence ID" value="SGZ07154.1"/>
    <property type="molecule type" value="Genomic_DNA"/>
</dbReference>
<proteinExistence type="predicted"/>
<dbReference type="Proteomes" id="UP000249464">
    <property type="component" value="Unassembled WGS sequence"/>
</dbReference>
<dbReference type="AlphaFoldDB" id="A0A2X0PC39"/>
<feature type="transmembrane region" description="Helical" evidence="2">
    <location>
        <begin position="149"/>
        <end position="168"/>
    </location>
</feature>
<dbReference type="SUPFAM" id="SSF56112">
    <property type="entry name" value="Protein kinase-like (PK-like)"/>
    <property type="match status" value="1"/>
</dbReference>